<protein>
    <submittedName>
        <fullName evidence="4">30S ribosomal protein S6</fullName>
    </submittedName>
</protein>
<accession>A0A9P1D9U5</accession>
<keyword evidence="4" id="KW-0689">Ribosomal protein</keyword>
<name>A0A9P1D9U5_9DINO</name>
<dbReference type="Proteomes" id="UP001152797">
    <property type="component" value="Unassembled WGS sequence"/>
</dbReference>
<feature type="region of interest" description="Disordered" evidence="1">
    <location>
        <begin position="177"/>
        <end position="222"/>
    </location>
</feature>
<proteinExistence type="predicted"/>
<dbReference type="EMBL" id="CAMXCT020003697">
    <property type="protein sequence ID" value="CAL1159180.1"/>
    <property type="molecule type" value="Genomic_DNA"/>
</dbReference>
<evidence type="ECO:0000313" key="4">
    <source>
        <dbReference type="EMBL" id="CAL4793117.1"/>
    </source>
</evidence>
<evidence type="ECO:0000313" key="2">
    <source>
        <dbReference type="EMBL" id="CAI4005805.1"/>
    </source>
</evidence>
<dbReference type="OrthoDB" id="425956at2759"/>
<reference evidence="3" key="2">
    <citation type="submission" date="2024-04" db="EMBL/GenBank/DDBJ databases">
        <authorList>
            <person name="Chen Y."/>
            <person name="Shah S."/>
            <person name="Dougan E. K."/>
            <person name="Thang M."/>
            <person name="Chan C."/>
        </authorList>
    </citation>
    <scope>NUCLEOTIDE SEQUENCE [LARGE SCALE GENOMIC DNA]</scope>
</reference>
<evidence type="ECO:0000313" key="5">
    <source>
        <dbReference type="Proteomes" id="UP001152797"/>
    </source>
</evidence>
<dbReference type="EMBL" id="CAMXCT030003697">
    <property type="protein sequence ID" value="CAL4793117.1"/>
    <property type="molecule type" value="Genomic_DNA"/>
</dbReference>
<organism evidence="2">
    <name type="scientific">Cladocopium goreaui</name>
    <dbReference type="NCBI Taxonomy" id="2562237"/>
    <lineage>
        <taxon>Eukaryota</taxon>
        <taxon>Sar</taxon>
        <taxon>Alveolata</taxon>
        <taxon>Dinophyceae</taxon>
        <taxon>Suessiales</taxon>
        <taxon>Symbiodiniaceae</taxon>
        <taxon>Cladocopium</taxon>
    </lineage>
</organism>
<feature type="region of interest" description="Disordered" evidence="1">
    <location>
        <begin position="356"/>
        <end position="426"/>
    </location>
</feature>
<dbReference type="EMBL" id="CAMXCT010003697">
    <property type="protein sequence ID" value="CAI4005805.1"/>
    <property type="molecule type" value="Genomic_DNA"/>
</dbReference>
<keyword evidence="5" id="KW-1185">Reference proteome</keyword>
<feature type="region of interest" description="Disordered" evidence="1">
    <location>
        <begin position="254"/>
        <end position="332"/>
    </location>
</feature>
<feature type="compositionally biased region" description="Acidic residues" evidence="1">
    <location>
        <begin position="285"/>
        <end position="294"/>
    </location>
</feature>
<reference evidence="2" key="1">
    <citation type="submission" date="2022-10" db="EMBL/GenBank/DDBJ databases">
        <authorList>
            <person name="Chen Y."/>
            <person name="Dougan E. K."/>
            <person name="Chan C."/>
            <person name="Rhodes N."/>
            <person name="Thang M."/>
        </authorList>
    </citation>
    <scope>NUCLEOTIDE SEQUENCE</scope>
</reference>
<feature type="compositionally biased region" description="Basic residues" evidence="1">
    <location>
        <begin position="371"/>
        <end position="391"/>
    </location>
</feature>
<dbReference type="AlphaFoldDB" id="A0A9P1D9U5"/>
<keyword evidence="4" id="KW-0687">Ribonucleoprotein</keyword>
<evidence type="ECO:0000313" key="3">
    <source>
        <dbReference type="EMBL" id="CAL1159180.1"/>
    </source>
</evidence>
<sequence length="508" mass="54741">MGMHGDNWRSVRPGKIDWDEQLVATVALDMLNSIPNRALSLIRSSGFMGADLVKTEDDVTRPSFKEIAGNYVWLKPLCHHFKSKVPGGLFLTDVMIYLDVLIGGNLLCKPGVEKVAQAADEAKRLKRLMGALRYLWRNSDSSHSPRVTELKLMLEPSPRCARVQRLARFSDDAIAEAEAERSDDAGEPALLPGGDLANPPASPCRDDDDTLVMGADGGAVPDVANLHDLEEGESGEESEPCVDECVNDSEAEDDVPNIAADSSGNTLHGFNLRALNVGPMPPTPPDEDESEDDSSSSGDDSGDHDGEKASALVTPPPKRHATTVPDESSIKMRKLEKNMKMGGGAGLSKPIAVIEKEPMENVNPKADVKSKKNKNGKKPNPKASFHRRNGRSKASSAGHAERCELPDAGPPGARHDGGPADDMPGDLMYHEYNLTQLGVPRNALPSPNRRHLGKHSYTIEKGGQKIECLLKCKAFYVRGPNKGQVSWNKHGGIVSAWITACGKAGILP</sequence>
<comment type="caution">
    <text evidence="2">The sequence shown here is derived from an EMBL/GenBank/DDBJ whole genome shotgun (WGS) entry which is preliminary data.</text>
</comment>
<dbReference type="GO" id="GO:0005840">
    <property type="term" value="C:ribosome"/>
    <property type="evidence" value="ECO:0007669"/>
    <property type="project" value="UniProtKB-KW"/>
</dbReference>
<evidence type="ECO:0000256" key="1">
    <source>
        <dbReference type="SAM" id="MobiDB-lite"/>
    </source>
</evidence>
<gene>
    <name evidence="2" type="ORF">C1SCF055_LOCUS31498</name>
</gene>